<keyword evidence="6 7" id="KW-0472">Membrane</keyword>
<dbReference type="RefSeq" id="WP_008860876.1">
    <property type="nucleotide sequence ID" value="NZ_CAXSYG010000002.1"/>
</dbReference>
<dbReference type="AlphaFoldDB" id="K0X438"/>
<keyword evidence="5 7" id="KW-1133">Transmembrane helix</keyword>
<evidence type="ECO:0000256" key="3">
    <source>
        <dbReference type="ARBA" id="ARBA00022475"/>
    </source>
</evidence>
<accession>K0X438</accession>
<evidence type="ECO:0000256" key="7">
    <source>
        <dbReference type="SAM" id="Phobius"/>
    </source>
</evidence>
<feature type="transmembrane region" description="Helical" evidence="7">
    <location>
        <begin position="50"/>
        <end position="68"/>
    </location>
</feature>
<evidence type="ECO:0000256" key="2">
    <source>
        <dbReference type="ARBA" id="ARBA00009298"/>
    </source>
</evidence>
<proteinExistence type="inferred from homology"/>
<evidence type="ECO:0000313" key="9">
    <source>
        <dbReference type="EMBL" id="EJZ66202.1"/>
    </source>
</evidence>
<evidence type="ECO:0000256" key="1">
    <source>
        <dbReference type="ARBA" id="ARBA00004651"/>
    </source>
</evidence>
<dbReference type="STRING" id="742726.HMPREF9448_00377"/>
<evidence type="ECO:0000259" key="8">
    <source>
        <dbReference type="Pfam" id="PF02308"/>
    </source>
</evidence>
<dbReference type="PRINTS" id="PR01837">
    <property type="entry name" value="MGTCSAPBPROT"/>
</dbReference>
<comment type="subcellular location">
    <subcellularLocation>
        <location evidence="1">Cell membrane</location>
        <topology evidence="1">Multi-pass membrane protein</topology>
    </subcellularLocation>
</comment>
<organism evidence="9 10">
    <name type="scientific">Barnesiella intestinihominis YIT 11860</name>
    <dbReference type="NCBI Taxonomy" id="742726"/>
    <lineage>
        <taxon>Bacteria</taxon>
        <taxon>Pseudomonadati</taxon>
        <taxon>Bacteroidota</taxon>
        <taxon>Bacteroidia</taxon>
        <taxon>Bacteroidales</taxon>
        <taxon>Barnesiellaceae</taxon>
        <taxon>Barnesiella</taxon>
    </lineage>
</organism>
<dbReference type="OrthoDB" id="9811198at2"/>
<dbReference type="InterPro" id="IPR049177">
    <property type="entry name" value="MgtC_SapB_SrpB_YhiD_N"/>
</dbReference>
<feature type="domain" description="MgtC/SapB/SrpB/YhiD N-terminal" evidence="8">
    <location>
        <begin position="25"/>
        <end position="152"/>
    </location>
</feature>
<dbReference type="GO" id="GO:0005886">
    <property type="term" value="C:plasma membrane"/>
    <property type="evidence" value="ECO:0007669"/>
    <property type="project" value="UniProtKB-SubCell"/>
</dbReference>
<dbReference type="PANTHER" id="PTHR33778">
    <property type="entry name" value="PROTEIN MGTC"/>
    <property type="match status" value="1"/>
</dbReference>
<evidence type="ECO:0000256" key="5">
    <source>
        <dbReference type="ARBA" id="ARBA00022989"/>
    </source>
</evidence>
<evidence type="ECO:0000256" key="6">
    <source>
        <dbReference type="ARBA" id="ARBA00023136"/>
    </source>
</evidence>
<sequence length="238" mass="26205">MNLFNDFLNTISDTEVTTTSAIFKLMLSLLLGGIVGFERKRKGQVAGARTFALISMGATLAMIISIYIPQVYLGLKNGDPGRVAAQVITGVGFLGAGAIIQTKGSIRGLTTAAGIWMVAALGLAVGVGLYVIAVISTILILFTLVSLEQYERRTNLDREGKIIHLKAAEIVEDLTRYEKLLGEYKVSLHNVLVEYNYSEQKTDLKFIVLSRSTTDFVSLFSHMRNIYRTEYISLQNEI</sequence>
<dbReference type="InterPro" id="IPR003416">
    <property type="entry name" value="MgtC/SapB/SrpB/YhiD_fam"/>
</dbReference>
<comment type="similarity">
    <text evidence="2">Belongs to the MgtC/SapB family.</text>
</comment>
<evidence type="ECO:0000313" key="10">
    <source>
        <dbReference type="Proteomes" id="UP000006044"/>
    </source>
</evidence>
<protein>
    <recommendedName>
        <fullName evidence="8">MgtC/SapB/SrpB/YhiD N-terminal domain-containing protein</fullName>
    </recommendedName>
</protein>
<dbReference type="PANTHER" id="PTHR33778:SF1">
    <property type="entry name" value="MAGNESIUM TRANSPORTER YHID-RELATED"/>
    <property type="match status" value="1"/>
</dbReference>
<feature type="transmembrane region" description="Helical" evidence="7">
    <location>
        <begin position="112"/>
        <end position="145"/>
    </location>
</feature>
<feature type="transmembrane region" description="Helical" evidence="7">
    <location>
        <begin position="20"/>
        <end position="38"/>
    </location>
</feature>
<dbReference type="HOGENOM" id="CLU_079292_0_0_10"/>
<evidence type="ECO:0000256" key="4">
    <source>
        <dbReference type="ARBA" id="ARBA00022692"/>
    </source>
</evidence>
<dbReference type="PATRIC" id="fig|742726.3.peg.386"/>
<gene>
    <name evidence="9" type="ORF">HMPREF9448_00377</name>
</gene>
<dbReference type="eggNOG" id="COG1285">
    <property type="taxonomic scope" value="Bacteria"/>
</dbReference>
<dbReference type="Pfam" id="PF02308">
    <property type="entry name" value="MgtC"/>
    <property type="match status" value="1"/>
</dbReference>
<dbReference type="GeneID" id="77847730"/>
<keyword evidence="10" id="KW-1185">Reference proteome</keyword>
<reference evidence="9 10" key="1">
    <citation type="submission" date="2012-08" db="EMBL/GenBank/DDBJ databases">
        <title>The Genome Sequence of Barnesiella intestinihominis YIT 11860.</title>
        <authorList>
            <consortium name="The Broad Institute Genome Sequencing Platform"/>
            <person name="Earl A."/>
            <person name="Ward D."/>
            <person name="Feldgarden M."/>
            <person name="Gevers D."/>
            <person name="Morotomi M."/>
            <person name="Walker B."/>
            <person name="Young S.K."/>
            <person name="Zeng Q."/>
            <person name="Gargeya S."/>
            <person name="Fitzgerald M."/>
            <person name="Haas B."/>
            <person name="Abouelleil A."/>
            <person name="Alvarado L."/>
            <person name="Arachchi H.M."/>
            <person name="Berlin A.M."/>
            <person name="Chapman S.B."/>
            <person name="Goldberg J."/>
            <person name="Griggs A."/>
            <person name="Gujja S."/>
            <person name="Hansen M."/>
            <person name="Howarth C."/>
            <person name="Imamovic A."/>
            <person name="Larimer J."/>
            <person name="McCowen C."/>
            <person name="Montmayeur A."/>
            <person name="Murphy C."/>
            <person name="Neiman D."/>
            <person name="Pearson M."/>
            <person name="Priest M."/>
            <person name="Roberts A."/>
            <person name="Saif S."/>
            <person name="Shea T."/>
            <person name="Sisk P."/>
            <person name="Sykes S."/>
            <person name="Wortman J."/>
            <person name="Nusbaum C."/>
            <person name="Birren B."/>
        </authorList>
    </citation>
    <scope>NUCLEOTIDE SEQUENCE [LARGE SCALE GENOMIC DNA]</scope>
    <source>
        <strain evidence="9 10">YIT 11860</strain>
    </source>
</reference>
<feature type="transmembrane region" description="Helical" evidence="7">
    <location>
        <begin position="83"/>
        <end position="100"/>
    </location>
</feature>
<dbReference type="EMBL" id="ADLE01000001">
    <property type="protein sequence ID" value="EJZ66202.1"/>
    <property type="molecule type" value="Genomic_DNA"/>
</dbReference>
<dbReference type="Proteomes" id="UP000006044">
    <property type="component" value="Unassembled WGS sequence"/>
</dbReference>
<keyword evidence="4 7" id="KW-0812">Transmembrane</keyword>
<keyword evidence="3" id="KW-1003">Cell membrane</keyword>
<comment type="caution">
    <text evidence="9">The sequence shown here is derived from an EMBL/GenBank/DDBJ whole genome shotgun (WGS) entry which is preliminary data.</text>
</comment>
<name>K0X438_9BACT</name>